<name>A0A5C7J326_9BACT</name>
<dbReference type="Pfam" id="PF11863">
    <property type="entry name" value="DUF3383"/>
    <property type="match status" value="1"/>
</dbReference>
<gene>
    <name evidence="1" type="ORF">E6Q11_06185</name>
</gene>
<sequence length="350" mass="39013">MSLDSIVRITISTQNLAMAQAGFGTPIIIAQHDYLKQRVQSFSNLAELFSIRDTEKEKALPEDKQFHKHPLYLMASTLFSQNPSVPKVKIGKRLANESVTEALNNIINSDADGDFYGVLLLPNDAKKDYVELAQSIGSKRLLAGIDIDDTTMDIAANIAKSDGARRIFTIFKEEPSDYPAAAWMGRMLTQAPGSTSWAFKELMGIKKSKLSSDKISKLKEAVINRHIDINKVGVTMDGKVMSKEYIDIVHGIDWLHVRIQERLFRLLMINEKIPYTLKGIDLVRSEIMAQLKDAVYRGLLAPEPEPHVSTPAIEDIDPLVRGQRKLPDVCFSGRLAGAIHEIEIRGTVTT</sequence>
<dbReference type="EMBL" id="SSDS01000097">
    <property type="protein sequence ID" value="TXG75870.1"/>
    <property type="molecule type" value="Genomic_DNA"/>
</dbReference>
<proteinExistence type="predicted"/>
<dbReference type="InterPro" id="IPR021808">
    <property type="entry name" value="DUF3383"/>
</dbReference>
<protein>
    <submittedName>
        <fullName evidence="1">DUF3383 family protein</fullName>
    </submittedName>
</protein>
<dbReference type="Proteomes" id="UP000321026">
    <property type="component" value="Unassembled WGS sequence"/>
</dbReference>
<dbReference type="AlphaFoldDB" id="A0A5C7J326"/>
<comment type="caution">
    <text evidence="1">The sequence shown here is derived from an EMBL/GenBank/DDBJ whole genome shotgun (WGS) entry which is preliminary data.</text>
</comment>
<evidence type="ECO:0000313" key="2">
    <source>
        <dbReference type="Proteomes" id="UP000321026"/>
    </source>
</evidence>
<reference evidence="1 2" key="1">
    <citation type="submission" date="2018-09" db="EMBL/GenBank/DDBJ databases">
        <title>Metagenome Assembled Genomes from an Advanced Water Purification Facility.</title>
        <authorList>
            <person name="Stamps B.W."/>
            <person name="Spear J.R."/>
        </authorList>
    </citation>
    <scope>NUCLEOTIDE SEQUENCE [LARGE SCALE GENOMIC DNA]</scope>
    <source>
        <strain evidence="1">Bin_63_2</strain>
    </source>
</reference>
<organism evidence="1 2">
    <name type="scientific">Candidatus Dojkabacteria bacterium</name>
    <dbReference type="NCBI Taxonomy" id="2099670"/>
    <lineage>
        <taxon>Bacteria</taxon>
        <taxon>Candidatus Dojkabacteria</taxon>
    </lineage>
</organism>
<accession>A0A5C7J326</accession>
<evidence type="ECO:0000313" key="1">
    <source>
        <dbReference type="EMBL" id="TXG75870.1"/>
    </source>
</evidence>